<proteinExistence type="predicted"/>
<name>A0A813T9V1_ADIRI</name>
<dbReference type="PANTHER" id="PTHR33488">
    <property type="entry name" value="ZGC:162509"/>
    <property type="match status" value="1"/>
</dbReference>
<dbReference type="AlphaFoldDB" id="A0A813T9V1"/>
<dbReference type="PROSITE" id="PS51257">
    <property type="entry name" value="PROKAR_LIPOPROTEIN"/>
    <property type="match status" value="1"/>
</dbReference>
<evidence type="ECO:0000313" key="3">
    <source>
        <dbReference type="EMBL" id="CAF0809600.1"/>
    </source>
</evidence>
<keyword evidence="2" id="KW-0732">Signal</keyword>
<protein>
    <submittedName>
        <fullName evidence="3">Uncharacterized protein</fullName>
    </submittedName>
</protein>
<dbReference type="Proteomes" id="UP000663852">
    <property type="component" value="Unassembled WGS sequence"/>
</dbReference>
<feature type="signal peptide" evidence="2">
    <location>
        <begin position="1"/>
        <end position="23"/>
    </location>
</feature>
<dbReference type="OrthoDB" id="5406275at2759"/>
<feature type="coiled-coil region" evidence="1">
    <location>
        <begin position="264"/>
        <end position="312"/>
    </location>
</feature>
<organism evidence="3 4">
    <name type="scientific">Adineta ricciae</name>
    <name type="common">Rotifer</name>
    <dbReference type="NCBI Taxonomy" id="249248"/>
    <lineage>
        <taxon>Eukaryota</taxon>
        <taxon>Metazoa</taxon>
        <taxon>Spiralia</taxon>
        <taxon>Gnathifera</taxon>
        <taxon>Rotifera</taxon>
        <taxon>Eurotatoria</taxon>
        <taxon>Bdelloidea</taxon>
        <taxon>Adinetida</taxon>
        <taxon>Adinetidae</taxon>
        <taxon>Adineta</taxon>
    </lineage>
</organism>
<accession>A0A813T9V1</accession>
<evidence type="ECO:0000256" key="2">
    <source>
        <dbReference type="SAM" id="SignalP"/>
    </source>
</evidence>
<dbReference type="EMBL" id="CAJNOJ010000014">
    <property type="protein sequence ID" value="CAF0809600.1"/>
    <property type="molecule type" value="Genomic_DNA"/>
</dbReference>
<reference evidence="3" key="1">
    <citation type="submission" date="2021-02" db="EMBL/GenBank/DDBJ databases">
        <authorList>
            <person name="Nowell W R."/>
        </authorList>
    </citation>
    <scope>NUCLEOTIDE SEQUENCE</scope>
</reference>
<evidence type="ECO:0000256" key="1">
    <source>
        <dbReference type="SAM" id="Coils"/>
    </source>
</evidence>
<feature type="chain" id="PRO_5032944611" evidence="2">
    <location>
        <begin position="24"/>
        <end position="596"/>
    </location>
</feature>
<sequence length="596" mass="66802">MIITIRSSICLLCTVAMAACVHATTLAHSVFLPSDRSLNPFSDSFVQRVINMDRSKLHAIPQMTDEEFLKELIENDDTLGGALSRVSEEDPYEVIFDDKLDDQLTVQDNIDGEWVHLMTAGPLSVNYISNLLVLASRRDFPLTRPPQFAFQHIQNPDSFKATLAQVAGSMSSALIGAHTAMDRIQLNIQLIPSLVKKALKLVLAGTPTLIELMLPNTLESIGRIANESAAHAKSTFRKFASLQDLIAEIIEANTNTHSTQTNVVQLIQAQIDKAKEDEKLLNSNINSIKSQYEDARREMEKARKEYQEAYNAIPTVRKWFKKVFRKIINVVVNVITAPARILGCILGVCYNNQAALQAAQAAAETAKQNAIAKANHLLQVLKEAEKRHAALAAQQVAEQEKLVAIINKIANLDLDRMSEQEIVDILIESILQMNQIKVQWGRLIQFFSKLTVQADSTQQIIVHELIASIKEAQENNLLIDPSDRELFVEILSITCQEIERGAHLLYVMSKTYYDISSEYMYAQVVSMSGLLEPKSDSQRTAYLKSIASNTTSTSTKITQLAQSRQNEYNLRNKQRREEYERFLTSIALEDLEVSIG</sequence>
<comment type="caution">
    <text evidence="3">The sequence shown here is derived from an EMBL/GenBank/DDBJ whole genome shotgun (WGS) entry which is preliminary data.</text>
</comment>
<gene>
    <name evidence="3" type="ORF">EDS130_LOCUS5281</name>
</gene>
<evidence type="ECO:0000313" key="4">
    <source>
        <dbReference type="Proteomes" id="UP000663852"/>
    </source>
</evidence>
<feature type="coiled-coil region" evidence="1">
    <location>
        <begin position="367"/>
        <end position="401"/>
    </location>
</feature>
<keyword evidence="1" id="KW-0175">Coiled coil</keyword>
<dbReference type="PANTHER" id="PTHR33488:SF2">
    <property type="entry name" value="EARLY ENDOSOME ANTIGEN 1-LIKE"/>
    <property type="match status" value="1"/>
</dbReference>